<organism evidence="2 3">
    <name type="scientific">Serratia phage vB_Sru_IME250</name>
    <dbReference type="NCBI Taxonomy" id="1852640"/>
    <lineage>
        <taxon>Viruses</taxon>
        <taxon>Duplodnaviria</taxon>
        <taxon>Heunggongvirae</taxon>
        <taxon>Uroviricota</taxon>
        <taxon>Caudoviricetes</taxon>
        <taxon>Pantevenvirales</taxon>
        <taxon>Ackermannviridae</taxon>
        <taxon>Taipeivirus</taxon>
        <taxon>Taipeivirus IME250</taxon>
    </lineage>
</organism>
<protein>
    <submittedName>
        <fullName evidence="2">Uncharacterized protein</fullName>
    </submittedName>
</protein>
<dbReference type="EMBL" id="KX147096">
    <property type="protein sequence ID" value="ANM47185.1"/>
    <property type="molecule type" value="Genomic_DNA"/>
</dbReference>
<dbReference type="Proteomes" id="UP000231470">
    <property type="component" value="Segment"/>
</dbReference>
<dbReference type="OrthoDB" id="14062at10239"/>
<name>A0A1J0MFW2_9CAUD</name>
<evidence type="ECO:0000313" key="1">
    <source>
        <dbReference type="EMBL" id="ANM47185.1"/>
    </source>
</evidence>
<dbReference type="EMBL" id="KY073123">
    <property type="protein sequence ID" value="APD20093.1"/>
    <property type="molecule type" value="Genomic_DNA"/>
</dbReference>
<dbReference type="Proteomes" id="UP000230444">
    <property type="component" value="Segment"/>
</dbReference>
<accession>A0A1J0MFW2</accession>
<sequence>MTRTEYAEYLYDLFMKETEGQLHPAKARLKELHDKGELPLPFIIRELRLMGVEYTEYPITYPRTLQRATAHVLHSVATIMFRYHLSFDEAMDPKYHEERWVLLLANGAPENHKEQLLGMTKAQLVDGVL</sequence>
<evidence type="ECO:0000313" key="3">
    <source>
        <dbReference type="Proteomes" id="UP000230444"/>
    </source>
</evidence>
<proteinExistence type="predicted"/>
<evidence type="ECO:0000313" key="2">
    <source>
        <dbReference type="EMBL" id="APD20093.1"/>
    </source>
</evidence>
<reference evidence="2 3" key="1">
    <citation type="submission" date="2016-11" db="EMBL/GenBank/DDBJ databases">
        <title>Complete genome of the first virulent bacteriophage infecting the opportunist pathogen Serratia rubidaea.</title>
        <authorList>
            <person name="Xing S."/>
            <person name="Ma T."/>
            <person name="Zhang X."/>
            <person name="Huang Y."/>
            <person name="Mi Z."/>
            <person name="Sun Q."/>
            <person name="An X."/>
            <person name="Fan H."/>
            <person name="Wu S."/>
            <person name="Lin W."/>
            <person name="Tong Y."/>
        </authorList>
    </citation>
    <scope>NUCLEOTIDE SEQUENCE [LARGE SCALE GENOMIC DNA]</scope>
</reference>
<reference evidence="1 4" key="2">
    <citation type="journal article" date="2017" name="Arch. Virol.">
        <title>First complete genome sequence of a virulent bacteriophage infecting the opportunistic pathogen Serratia rubidaea.</title>
        <authorList>
            <person name="Xing S."/>
            <person name="Ma T."/>
            <person name="Zhang X."/>
            <person name="Huang Y."/>
            <person name="Mi Z."/>
            <person name="Sun Q."/>
            <person name="An X."/>
            <person name="Fan H."/>
            <person name="Wu S."/>
            <person name="Wei L."/>
            <person name="Tong Y."/>
        </authorList>
    </citation>
    <scope>NUCLEOTIDE SEQUENCE [LARGE SCALE GENOMIC DNA]</scope>
</reference>
<evidence type="ECO:0000313" key="4">
    <source>
        <dbReference type="Proteomes" id="UP000231470"/>
    </source>
</evidence>
<dbReference type="GeneID" id="40092467"/>
<dbReference type="RefSeq" id="YP_009615986.1">
    <property type="nucleotide sequence ID" value="NC_042047.1"/>
</dbReference>
<keyword evidence="4" id="KW-1185">Reference proteome</keyword>
<dbReference type="KEGG" id="vg:40092467"/>